<evidence type="ECO:0000256" key="8">
    <source>
        <dbReference type="ARBA" id="ARBA00023085"/>
    </source>
</evidence>
<keyword evidence="15" id="KW-1133">Transmembrane helix</keyword>
<keyword evidence="10" id="KW-0325">Glycoprotein</keyword>
<evidence type="ECO:0000256" key="14">
    <source>
        <dbReference type="RuleBase" id="RU000589"/>
    </source>
</evidence>
<dbReference type="SUPFAM" id="SSF101148">
    <property type="entry name" value="Plant invertase/pectin methylesterase inhibitor"/>
    <property type="match status" value="1"/>
</dbReference>
<comment type="subcellular location">
    <subcellularLocation>
        <location evidence="1">Secreted</location>
        <location evidence="1">Cell wall</location>
    </subcellularLocation>
</comment>
<dbReference type="Gene3D" id="1.20.140.40">
    <property type="entry name" value="Invertase/pectin methylesterase inhibitor family protein"/>
    <property type="match status" value="1"/>
</dbReference>
<dbReference type="InterPro" id="IPR033131">
    <property type="entry name" value="Pectinesterase_Asp_AS"/>
</dbReference>
<dbReference type="AlphaFoldDB" id="A0A6A1VM00"/>
<evidence type="ECO:0000313" key="18">
    <source>
        <dbReference type="Proteomes" id="UP000516437"/>
    </source>
</evidence>
<dbReference type="InterPro" id="IPR035513">
    <property type="entry name" value="Invertase/methylesterase_inhib"/>
</dbReference>
<comment type="catalytic activity">
    <reaction evidence="11 14">
        <text>[(1-&gt;4)-alpha-D-galacturonosyl methyl ester](n) + n H2O = [(1-&gt;4)-alpha-D-galacturonosyl](n) + n methanol + n H(+)</text>
        <dbReference type="Rhea" id="RHEA:22380"/>
        <dbReference type="Rhea" id="RHEA-COMP:14570"/>
        <dbReference type="Rhea" id="RHEA-COMP:14573"/>
        <dbReference type="ChEBI" id="CHEBI:15377"/>
        <dbReference type="ChEBI" id="CHEBI:15378"/>
        <dbReference type="ChEBI" id="CHEBI:17790"/>
        <dbReference type="ChEBI" id="CHEBI:140522"/>
        <dbReference type="ChEBI" id="CHEBI:140523"/>
        <dbReference type="EC" id="3.1.1.11"/>
    </reaction>
</comment>
<keyword evidence="7 14" id="KW-0378">Hydrolase</keyword>
<dbReference type="UniPathway" id="UPA00545">
    <property type="reaction ID" value="UER00823"/>
</dbReference>
<evidence type="ECO:0000256" key="6">
    <source>
        <dbReference type="ARBA" id="ARBA00022512"/>
    </source>
</evidence>
<dbReference type="InterPro" id="IPR006501">
    <property type="entry name" value="Pectinesterase_inhib_dom"/>
</dbReference>
<keyword evidence="15" id="KW-0472">Membrane</keyword>
<comment type="pathway">
    <text evidence="2 14">Glycan metabolism; pectin degradation; 2-dehydro-3-deoxy-D-gluconate from pectin: step 1/5.</text>
</comment>
<dbReference type="Pfam" id="PF04043">
    <property type="entry name" value="PMEI"/>
    <property type="match status" value="1"/>
</dbReference>
<dbReference type="FunFam" id="1.20.140.40:FF:000001">
    <property type="entry name" value="Pectinesterase"/>
    <property type="match status" value="1"/>
</dbReference>
<keyword evidence="9" id="KW-1015">Disulfide bond</keyword>
<evidence type="ECO:0000256" key="3">
    <source>
        <dbReference type="ARBA" id="ARBA00006027"/>
    </source>
</evidence>
<dbReference type="GO" id="GO:0004857">
    <property type="term" value="F:enzyme inhibitor activity"/>
    <property type="evidence" value="ECO:0007669"/>
    <property type="project" value="InterPro"/>
</dbReference>
<comment type="function">
    <text evidence="12">Acts in the modification of cell walls via demethylesterification of cell wall pectin.</text>
</comment>
<keyword evidence="6" id="KW-0964">Secreted</keyword>
<dbReference type="OrthoDB" id="2019149at2759"/>
<evidence type="ECO:0000256" key="7">
    <source>
        <dbReference type="ARBA" id="ARBA00022801"/>
    </source>
</evidence>
<keyword evidence="18" id="KW-1185">Reference proteome</keyword>
<reference evidence="17 18" key="1">
    <citation type="journal article" date="2019" name="Plant Biotechnol. J.">
        <title>The red bayberry genome and genetic basis of sex determination.</title>
        <authorList>
            <person name="Jia H.M."/>
            <person name="Jia H.J."/>
            <person name="Cai Q.L."/>
            <person name="Wang Y."/>
            <person name="Zhao H.B."/>
            <person name="Yang W.F."/>
            <person name="Wang G.Y."/>
            <person name="Li Y.H."/>
            <person name="Zhan D.L."/>
            <person name="Shen Y.T."/>
            <person name="Niu Q.F."/>
            <person name="Chang L."/>
            <person name="Qiu J."/>
            <person name="Zhao L."/>
            <person name="Xie H.B."/>
            <person name="Fu W.Y."/>
            <person name="Jin J."/>
            <person name="Li X.W."/>
            <person name="Jiao Y."/>
            <person name="Zhou C.C."/>
            <person name="Tu T."/>
            <person name="Chai C.Y."/>
            <person name="Gao J.L."/>
            <person name="Fan L.J."/>
            <person name="van de Weg E."/>
            <person name="Wang J.Y."/>
            <person name="Gao Z.S."/>
        </authorList>
    </citation>
    <scope>NUCLEOTIDE SEQUENCE [LARGE SCALE GENOMIC DNA]</scope>
    <source>
        <tissue evidence="17">Leaves</tissue>
    </source>
</reference>
<keyword evidence="15" id="KW-0812">Transmembrane</keyword>
<evidence type="ECO:0000256" key="13">
    <source>
        <dbReference type="PROSITE-ProRule" id="PRU10040"/>
    </source>
</evidence>
<dbReference type="EMBL" id="RXIC02000023">
    <property type="protein sequence ID" value="KAB1212050.1"/>
    <property type="molecule type" value="Genomic_DNA"/>
</dbReference>
<dbReference type="Gene3D" id="2.160.20.10">
    <property type="entry name" value="Single-stranded right-handed beta-helix, Pectin lyase-like"/>
    <property type="match status" value="1"/>
</dbReference>
<dbReference type="GO" id="GO:0042545">
    <property type="term" value="P:cell wall modification"/>
    <property type="evidence" value="ECO:0007669"/>
    <property type="project" value="UniProtKB-UniRule"/>
</dbReference>
<evidence type="ECO:0000256" key="1">
    <source>
        <dbReference type="ARBA" id="ARBA00004191"/>
    </source>
</evidence>
<comment type="caution">
    <text evidence="17">The sequence shown here is derived from an EMBL/GenBank/DDBJ whole genome shotgun (WGS) entry which is preliminary data.</text>
</comment>
<evidence type="ECO:0000256" key="15">
    <source>
        <dbReference type="SAM" id="Phobius"/>
    </source>
</evidence>
<evidence type="ECO:0000256" key="5">
    <source>
        <dbReference type="ARBA" id="ARBA00013229"/>
    </source>
</evidence>
<dbReference type="SMART" id="SM00856">
    <property type="entry name" value="PMEI"/>
    <property type="match status" value="1"/>
</dbReference>
<dbReference type="GO" id="GO:0045490">
    <property type="term" value="P:pectin catabolic process"/>
    <property type="evidence" value="ECO:0007669"/>
    <property type="project" value="UniProtKB-UniRule"/>
</dbReference>
<gene>
    <name evidence="17" type="ORF">CJ030_MR5G024622</name>
</gene>
<proteinExistence type="inferred from homology"/>
<feature type="domain" description="Pectinesterase inhibitor" evidence="16">
    <location>
        <begin position="67"/>
        <end position="218"/>
    </location>
</feature>
<comment type="similarity">
    <text evidence="4">In the C-terminal section; belongs to the pectinesterase family.</text>
</comment>
<keyword evidence="6" id="KW-0134">Cell wall</keyword>
<dbReference type="PANTHER" id="PTHR31707">
    <property type="entry name" value="PECTINESTERASE"/>
    <property type="match status" value="1"/>
</dbReference>
<feature type="active site" evidence="13">
    <location>
        <position position="414"/>
    </location>
</feature>
<dbReference type="EC" id="3.1.1.11" evidence="5 14"/>
<feature type="transmembrane region" description="Helical" evidence="15">
    <location>
        <begin position="30"/>
        <end position="53"/>
    </location>
</feature>
<evidence type="ECO:0000256" key="9">
    <source>
        <dbReference type="ARBA" id="ARBA00023157"/>
    </source>
</evidence>
<evidence type="ECO:0000256" key="2">
    <source>
        <dbReference type="ARBA" id="ARBA00005184"/>
    </source>
</evidence>
<evidence type="ECO:0000256" key="10">
    <source>
        <dbReference type="ARBA" id="ARBA00023180"/>
    </source>
</evidence>
<name>A0A6A1VM00_9ROSI</name>
<dbReference type="CDD" id="cd15798">
    <property type="entry name" value="PMEI-like_3"/>
    <property type="match status" value="1"/>
</dbReference>
<dbReference type="InterPro" id="IPR000070">
    <property type="entry name" value="Pectinesterase_cat"/>
</dbReference>
<dbReference type="NCBIfam" id="TIGR01614">
    <property type="entry name" value="PME_inhib"/>
    <property type="match status" value="1"/>
</dbReference>
<accession>A0A6A1VM00</accession>
<dbReference type="PROSITE" id="PS00503">
    <property type="entry name" value="PECTINESTERASE_2"/>
    <property type="match status" value="1"/>
</dbReference>
<dbReference type="Pfam" id="PF01095">
    <property type="entry name" value="Pectinesterase"/>
    <property type="match status" value="1"/>
</dbReference>
<comment type="similarity">
    <text evidence="3">In the N-terminal section; belongs to the PMEI family.</text>
</comment>
<organism evidence="17 18">
    <name type="scientific">Morella rubra</name>
    <name type="common">Chinese bayberry</name>
    <dbReference type="NCBI Taxonomy" id="262757"/>
    <lineage>
        <taxon>Eukaryota</taxon>
        <taxon>Viridiplantae</taxon>
        <taxon>Streptophyta</taxon>
        <taxon>Embryophyta</taxon>
        <taxon>Tracheophyta</taxon>
        <taxon>Spermatophyta</taxon>
        <taxon>Magnoliopsida</taxon>
        <taxon>eudicotyledons</taxon>
        <taxon>Gunneridae</taxon>
        <taxon>Pentapetalae</taxon>
        <taxon>rosids</taxon>
        <taxon>fabids</taxon>
        <taxon>Fagales</taxon>
        <taxon>Myricaceae</taxon>
        <taxon>Morella</taxon>
    </lineage>
</organism>
<protein>
    <recommendedName>
        <fullName evidence="5 14">Pectinesterase</fullName>
        <ecNumber evidence="5 14">3.1.1.11</ecNumber>
    </recommendedName>
</protein>
<keyword evidence="8 14" id="KW-0063">Aspartyl esterase</keyword>
<evidence type="ECO:0000256" key="11">
    <source>
        <dbReference type="ARBA" id="ARBA00047928"/>
    </source>
</evidence>
<dbReference type="Proteomes" id="UP000516437">
    <property type="component" value="Chromosome 5"/>
</dbReference>
<dbReference type="SUPFAM" id="SSF51126">
    <property type="entry name" value="Pectin lyase-like"/>
    <property type="match status" value="1"/>
</dbReference>
<dbReference type="InterPro" id="IPR011050">
    <property type="entry name" value="Pectin_lyase_fold/virulence"/>
</dbReference>
<dbReference type="GO" id="GO:0030599">
    <property type="term" value="F:pectinesterase activity"/>
    <property type="evidence" value="ECO:0007669"/>
    <property type="project" value="UniProtKB-UniRule"/>
</dbReference>
<dbReference type="FunFam" id="2.160.20.10:FF:000001">
    <property type="entry name" value="Pectinesterase"/>
    <property type="match status" value="1"/>
</dbReference>
<sequence>MMSMSSFKGYGQVDAAEQAKIEARQKTRKIVIVIGASSVLLICFVVAVVLGSYQRYGGNSPSGGASPFSSTLQAICDITLYPKTCYSSLAPLLNSSQVNPELVFNLATLVAKTELQKAAQYVSDHGFSNGSSDNRTAAAVEDCRQLLSLALDDLNSTLSSSSLALLQVADDLKTWLSSTGTYLETCRDGFENANATVKTRVDNWLKNATELASNSLAILSWITNVEGSVKLRRLMSLSESQGLPKWLNSRDRLLLQTPDLKKQANIVVAKDGSGKYKTLSAALNEVPDKSDKRFIIYVKKGLYYENIQISKSKWNILLVGDGMGATILSGKLNFVDGTPTFSTATIAVFGKGFVAMDMQFRNSAGAIKHQAVALLSASDNSIFYRCFFNAFQDTLYAHSNRQFYRECNITGTVDFIFGNSAVVFQNCNILPRVPLPGQQNTITAQGKIDPNQNTGISIHNCTILPLGDLSSVQTYLGRPWKNFSTTAFLGNLMGSFINPGGWLPWVGTTAPNTIFYTEFQNYGPGSSTIYRVKWKGVKTITSRQASKFTVGSFIQGDDWISAAGVPYRSGLV</sequence>
<evidence type="ECO:0000313" key="17">
    <source>
        <dbReference type="EMBL" id="KAB1212050.1"/>
    </source>
</evidence>
<evidence type="ECO:0000256" key="12">
    <source>
        <dbReference type="ARBA" id="ARBA00057335"/>
    </source>
</evidence>
<dbReference type="InterPro" id="IPR012334">
    <property type="entry name" value="Pectin_lyas_fold"/>
</dbReference>
<evidence type="ECO:0000259" key="16">
    <source>
        <dbReference type="SMART" id="SM00856"/>
    </source>
</evidence>
<evidence type="ECO:0000256" key="4">
    <source>
        <dbReference type="ARBA" id="ARBA00007786"/>
    </source>
</evidence>